<dbReference type="Gene3D" id="3.10.490.10">
    <property type="entry name" value="Gamma-glutamyl cyclotransferase-like"/>
    <property type="match status" value="1"/>
</dbReference>
<comment type="caution">
    <text evidence="5">The sequence shown here is derived from an EMBL/GenBank/DDBJ whole genome shotgun (WGS) entry which is preliminary data.</text>
</comment>
<dbReference type="GO" id="GO:0003839">
    <property type="term" value="F:gamma-glutamylcyclotransferase activity"/>
    <property type="evidence" value="ECO:0007669"/>
    <property type="project" value="UniProtKB-EC"/>
</dbReference>
<proteinExistence type="predicted"/>
<feature type="binding site" evidence="4">
    <location>
        <position position="128"/>
    </location>
    <ligand>
        <name>substrate</name>
    </ligand>
</feature>
<sequence length="173" mass="19463">MNSADEDRFLYFSFGSNLNKNRLQINCPSAKLISSGSLDGYELDFTLHTERWGGAAADIRVHERGTVHGAIWSIRTDQLDKLDVQEGVSIGHYYRLEIGVKTPSGDQINCYTYKVLNPQSGLVPSALYMRVIIQGAIDVQLPHEYIEALRSVATNSYDDDRRYQKALEGRGTF</sequence>
<dbReference type="InterPro" id="IPR036568">
    <property type="entry name" value="GGCT-like_sf"/>
</dbReference>
<evidence type="ECO:0000256" key="1">
    <source>
        <dbReference type="ARBA" id="ARBA00012346"/>
    </source>
</evidence>
<dbReference type="SUPFAM" id="SSF110857">
    <property type="entry name" value="Gamma-glutamyl cyclotransferase-like"/>
    <property type="match status" value="1"/>
</dbReference>
<feature type="active site" description="Proton acceptor" evidence="3">
    <location>
        <position position="86"/>
    </location>
</feature>
<gene>
    <name evidence="5" type="ORF">NDN08_000612</name>
</gene>
<organism evidence="5 6">
    <name type="scientific">Rhodosorus marinus</name>
    <dbReference type="NCBI Taxonomy" id="101924"/>
    <lineage>
        <taxon>Eukaryota</taxon>
        <taxon>Rhodophyta</taxon>
        <taxon>Stylonematophyceae</taxon>
        <taxon>Stylonematales</taxon>
        <taxon>Stylonemataceae</taxon>
        <taxon>Rhodosorus</taxon>
    </lineage>
</organism>
<dbReference type="Pfam" id="PF13772">
    <property type="entry name" value="AIG2_2"/>
    <property type="match status" value="1"/>
</dbReference>
<dbReference type="EC" id="4.3.2.9" evidence="1"/>
<keyword evidence="6" id="KW-1185">Reference proteome</keyword>
<evidence type="ECO:0000313" key="6">
    <source>
        <dbReference type="Proteomes" id="UP001157974"/>
    </source>
</evidence>
<evidence type="ECO:0000256" key="2">
    <source>
        <dbReference type="ARBA" id="ARBA00023239"/>
    </source>
</evidence>
<dbReference type="Proteomes" id="UP001157974">
    <property type="component" value="Unassembled WGS sequence"/>
</dbReference>
<feature type="binding site" evidence="4">
    <location>
        <begin position="11"/>
        <end position="16"/>
    </location>
    <ligand>
        <name>substrate</name>
    </ligand>
</feature>
<dbReference type="CDD" id="cd06661">
    <property type="entry name" value="GGCT_like"/>
    <property type="match status" value="1"/>
</dbReference>
<dbReference type="AlphaFoldDB" id="A0AAV8UNL7"/>
<accession>A0AAV8UNL7</accession>
<protein>
    <recommendedName>
        <fullName evidence="1">gamma-glutamylcyclotransferase</fullName>
        <ecNumber evidence="1">4.3.2.9</ecNumber>
    </recommendedName>
</protein>
<evidence type="ECO:0000313" key="5">
    <source>
        <dbReference type="EMBL" id="KAJ8904083.1"/>
    </source>
</evidence>
<name>A0AAV8UNL7_9RHOD</name>
<dbReference type="InterPro" id="IPR013024">
    <property type="entry name" value="GGCT-like"/>
</dbReference>
<dbReference type="InterPro" id="IPR017939">
    <property type="entry name" value="G-Glutamylcylcotransferase"/>
</dbReference>
<reference evidence="5 6" key="1">
    <citation type="journal article" date="2023" name="Nat. Commun.">
        <title>Origin of minicircular mitochondrial genomes in red algae.</title>
        <authorList>
            <person name="Lee Y."/>
            <person name="Cho C.H."/>
            <person name="Lee Y.M."/>
            <person name="Park S.I."/>
            <person name="Yang J.H."/>
            <person name="West J.A."/>
            <person name="Bhattacharya D."/>
            <person name="Yoon H.S."/>
        </authorList>
    </citation>
    <scope>NUCLEOTIDE SEQUENCE [LARGE SCALE GENOMIC DNA]</scope>
    <source>
        <strain evidence="5 6">CCMP1338</strain>
        <tissue evidence="5">Whole cell</tissue>
    </source>
</reference>
<dbReference type="PANTHER" id="PTHR12935">
    <property type="entry name" value="GAMMA-GLUTAMYLCYCLOTRANSFERASE"/>
    <property type="match status" value="1"/>
</dbReference>
<dbReference type="EMBL" id="JAMWBK010000006">
    <property type="protein sequence ID" value="KAJ8904083.1"/>
    <property type="molecule type" value="Genomic_DNA"/>
</dbReference>
<evidence type="ECO:0000256" key="3">
    <source>
        <dbReference type="PIRSR" id="PIRSR617939-1"/>
    </source>
</evidence>
<keyword evidence="2" id="KW-0456">Lyase</keyword>
<evidence type="ECO:0000256" key="4">
    <source>
        <dbReference type="PIRSR" id="PIRSR617939-2"/>
    </source>
</evidence>
<dbReference type="PANTHER" id="PTHR12935:SF0">
    <property type="entry name" value="GAMMA-GLUTAMYLCYCLOTRANSFERASE"/>
    <property type="match status" value="1"/>
</dbReference>